<proteinExistence type="predicted"/>
<dbReference type="FunFam" id="3.80.10.10:FF:000383">
    <property type="entry name" value="Leucine-rich repeat receptor protein kinase EMS1"/>
    <property type="match status" value="1"/>
</dbReference>
<dbReference type="OrthoDB" id="39747at2759"/>
<evidence type="ECO:0000313" key="3">
    <source>
        <dbReference type="Proteomes" id="UP001153069"/>
    </source>
</evidence>
<keyword evidence="1" id="KW-0677">Repeat</keyword>
<dbReference type="InterPro" id="IPR052592">
    <property type="entry name" value="LRR-RLK"/>
</dbReference>
<dbReference type="Proteomes" id="UP001153069">
    <property type="component" value="Unassembled WGS sequence"/>
</dbReference>
<dbReference type="InterPro" id="IPR001611">
    <property type="entry name" value="Leu-rich_rpt"/>
</dbReference>
<accession>A0A9N8D8B8</accession>
<evidence type="ECO:0000313" key="2">
    <source>
        <dbReference type="EMBL" id="CAB9498217.1"/>
    </source>
</evidence>
<dbReference type="InterPro" id="IPR032675">
    <property type="entry name" value="LRR_dom_sf"/>
</dbReference>
<dbReference type="EMBL" id="CAICTM010000033">
    <property type="protein sequence ID" value="CAB9498217.1"/>
    <property type="molecule type" value="Genomic_DNA"/>
</dbReference>
<dbReference type="Gene3D" id="3.80.10.10">
    <property type="entry name" value="Ribonuclease Inhibitor"/>
    <property type="match status" value="1"/>
</dbReference>
<keyword evidence="3" id="KW-1185">Reference proteome</keyword>
<organism evidence="2 3">
    <name type="scientific">Seminavis robusta</name>
    <dbReference type="NCBI Taxonomy" id="568900"/>
    <lineage>
        <taxon>Eukaryota</taxon>
        <taxon>Sar</taxon>
        <taxon>Stramenopiles</taxon>
        <taxon>Ochrophyta</taxon>
        <taxon>Bacillariophyta</taxon>
        <taxon>Bacillariophyceae</taxon>
        <taxon>Bacillariophycidae</taxon>
        <taxon>Naviculales</taxon>
        <taxon>Naviculaceae</taxon>
        <taxon>Seminavis</taxon>
    </lineage>
</organism>
<comment type="caution">
    <text evidence="2">The sequence shown here is derived from an EMBL/GenBank/DDBJ whole genome shotgun (WGS) entry which is preliminary data.</text>
</comment>
<evidence type="ECO:0000256" key="1">
    <source>
        <dbReference type="ARBA" id="ARBA00022737"/>
    </source>
</evidence>
<name>A0A9N8D8B8_9STRA</name>
<dbReference type="AlphaFoldDB" id="A0A9N8D8B8"/>
<gene>
    <name evidence="2" type="ORF">SEMRO_33_G021520.1</name>
</gene>
<protein>
    <submittedName>
        <fullName evidence="2">Leucine rich repeat</fullName>
    </submittedName>
</protein>
<dbReference type="PANTHER" id="PTHR48054:SF82">
    <property type="entry name" value="LRR RECEPTOR-LIKE SERINE_THREONINE-PROTEIN KINASE FLS2"/>
    <property type="match status" value="1"/>
</dbReference>
<sequence>MATIVFSLYAPVYTGNHHDYLHYDMHECSWNTTQCQHQQIQTLILPPILASGSGTGTMPPEVALLTSLQAIQFQSSQGDTTSTTGAGTSTTILCNLIPHSLAMRNLPNLQTLRLSLQEDSSNPQSSRISGTLPIHQMLPAWHTLQSIQLPNNDLQGDIPTTVGLLNHLVSLNLKDNHMAGTIPSELGLLRHLESLDLRSNHLVGTVPTSLGLLTRLTKLHLGGNTGLVAMTTKTMTDTFPREICDLPLLEEMDCLAGVCPCPGTKIRCTC</sequence>
<dbReference type="PANTHER" id="PTHR48054">
    <property type="entry name" value="RECEPTOR KINASE-LIKE PROTEIN XA21"/>
    <property type="match status" value="1"/>
</dbReference>
<dbReference type="Pfam" id="PF00560">
    <property type="entry name" value="LRR_1"/>
    <property type="match status" value="2"/>
</dbReference>
<dbReference type="SUPFAM" id="SSF52058">
    <property type="entry name" value="L domain-like"/>
    <property type="match status" value="1"/>
</dbReference>
<reference evidence="2" key="1">
    <citation type="submission" date="2020-06" db="EMBL/GenBank/DDBJ databases">
        <authorList>
            <consortium name="Plant Systems Biology data submission"/>
        </authorList>
    </citation>
    <scope>NUCLEOTIDE SEQUENCE</scope>
    <source>
        <strain evidence="2">D6</strain>
    </source>
</reference>